<dbReference type="EMBL" id="JAVHJM010000009">
    <property type="protein sequence ID" value="KAK6506339.1"/>
    <property type="molecule type" value="Genomic_DNA"/>
</dbReference>
<dbReference type="GO" id="GO:0004497">
    <property type="term" value="F:monooxygenase activity"/>
    <property type="evidence" value="ECO:0007669"/>
    <property type="project" value="UniProtKB-KW"/>
</dbReference>
<keyword evidence="6 8" id="KW-0503">Monooxygenase</keyword>
<evidence type="ECO:0008006" key="12">
    <source>
        <dbReference type="Google" id="ProtNLM"/>
    </source>
</evidence>
<evidence type="ECO:0000313" key="11">
    <source>
        <dbReference type="Proteomes" id="UP001307849"/>
    </source>
</evidence>
<comment type="cofactor">
    <cofactor evidence="1 7">
        <name>heme</name>
        <dbReference type="ChEBI" id="CHEBI:30413"/>
    </cofactor>
</comment>
<gene>
    <name evidence="10" type="ORF">TWF506_011257</name>
</gene>
<evidence type="ECO:0000256" key="8">
    <source>
        <dbReference type="RuleBase" id="RU000461"/>
    </source>
</evidence>
<keyword evidence="9" id="KW-1133">Transmembrane helix</keyword>
<dbReference type="InterPro" id="IPR002401">
    <property type="entry name" value="Cyt_P450_E_grp-I"/>
</dbReference>
<evidence type="ECO:0000256" key="1">
    <source>
        <dbReference type="ARBA" id="ARBA00001971"/>
    </source>
</evidence>
<feature type="binding site" description="axial binding residue" evidence="7">
    <location>
        <position position="470"/>
    </location>
    <ligand>
        <name>heme</name>
        <dbReference type="ChEBI" id="CHEBI:30413"/>
    </ligand>
    <ligandPart>
        <name>Fe</name>
        <dbReference type="ChEBI" id="CHEBI:18248"/>
    </ligandPart>
</feature>
<keyword evidence="7 8" id="KW-0349">Heme</keyword>
<evidence type="ECO:0000256" key="6">
    <source>
        <dbReference type="ARBA" id="ARBA00023033"/>
    </source>
</evidence>
<keyword evidence="5 7" id="KW-0408">Iron</keyword>
<evidence type="ECO:0000256" key="4">
    <source>
        <dbReference type="ARBA" id="ARBA00023002"/>
    </source>
</evidence>
<dbReference type="Proteomes" id="UP001307849">
    <property type="component" value="Unassembled WGS sequence"/>
</dbReference>
<dbReference type="Gene3D" id="1.10.630.10">
    <property type="entry name" value="Cytochrome P450"/>
    <property type="match status" value="1"/>
</dbReference>
<dbReference type="PANTHER" id="PTHR24305:SF157">
    <property type="entry name" value="N-ACETYLTRYPTOPHAN 6-HYDROXYLASE IVOC-RELATED"/>
    <property type="match status" value="1"/>
</dbReference>
<accession>A0AAN8NA95</accession>
<proteinExistence type="inferred from homology"/>
<organism evidence="10 11">
    <name type="scientific">Arthrobotrys conoides</name>
    <dbReference type="NCBI Taxonomy" id="74498"/>
    <lineage>
        <taxon>Eukaryota</taxon>
        <taxon>Fungi</taxon>
        <taxon>Dikarya</taxon>
        <taxon>Ascomycota</taxon>
        <taxon>Pezizomycotina</taxon>
        <taxon>Orbiliomycetes</taxon>
        <taxon>Orbiliales</taxon>
        <taxon>Orbiliaceae</taxon>
        <taxon>Arthrobotrys</taxon>
    </lineage>
</organism>
<dbReference type="GO" id="GO:0016705">
    <property type="term" value="F:oxidoreductase activity, acting on paired donors, with incorporation or reduction of molecular oxygen"/>
    <property type="evidence" value="ECO:0007669"/>
    <property type="project" value="InterPro"/>
</dbReference>
<evidence type="ECO:0000256" key="7">
    <source>
        <dbReference type="PIRSR" id="PIRSR602401-1"/>
    </source>
</evidence>
<protein>
    <recommendedName>
        <fullName evidence="12">Cytochrome P450</fullName>
    </recommendedName>
</protein>
<dbReference type="InterPro" id="IPR050121">
    <property type="entry name" value="Cytochrome_P450_monoxygenase"/>
</dbReference>
<keyword evidence="9" id="KW-0812">Transmembrane</keyword>
<dbReference type="AlphaFoldDB" id="A0AAN8NA95"/>
<dbReference type="InterPro" id="IPR001128">
    <property type="entry name" value="Cyt_P450"/>
</dbReference>
<dbReference type="PRINTS" id="PR00385">
    <property type="entry name" value="P450"/>
</dbReference>
<dbReference type="InterPro" id="IPR017972">
    <property type="entry name" value="Cyt_P450_CS"/>
</dbReference>
<dbReference type="InterPro" id="IPR036396">
    <property type="entry name" value="Cyt_P450_sf"/>
</dbReference>
<keyword evidence="9" id="KW-0472">Membrane</keyword>
<dbReference type="PANTHER" id="PTHR24305">
    <property type="entry name" value="CYTOCHROME P450"/>
    <property type="match status" value="1"/>
</dbReference>
<keyword evidence="3 7" id="KW-0479">Metal-binding</keyword>
<comment type="caution">
    <text evidence="10">The sequence shown here is derived from an EMBL/GenBank/DDBJ whole genome shotgun (WGS) entry which is preliminary data.</text>
</comment>
<feature type="transmembrane region" description="Helical" evidence="9">
    <location>
        <begin position="6"/>
        <end position="29"/>
    </location>
</feature>
<keyword evidence="11" id="KW-1185">Reference proteome</keyword>
<dbReference type="CDD" id="cd11062">
    <property type="entry name" value="CYP58-like"/>
    <property type="match status" value="1"/>
</dbReference>
<evidence type="ECO:0000256" key="3">
    <source>
        <dbReference type="ARBA" id="ARBA00022723"/>
    </source>
</evidence>
<keyword evidence="4 8" id="KW-0560">Oxidoreductase</keyword>
<reference evidence="10 11" key="1">
    <citation type="submission" date="2019-10" db="EMBL/GenBank/DDBJ databases">
        <authorList>
            <person name="Palmer J.M."/>
        </authorList>
    </citation>
    <scope>NUCLEOTIDE SEQUENCE [LARGE SCALE GENOMIC DNA]</scope>
    <source>
        <strain evidence="10 11">TWF506</strain>
    </source>
</reference>
<dbReference type="GO" id="GO:0005506">
    <property type="term" value="F:iron ion binding"/>
    <property type="evidence" value="ECO:0007669"/>
    <property type="project" value="InterPro"/>
</dbReference>
<dbReference type="SUPFAM" id="SSF48264">
    <property type="entry name" value="Cytochrome P450"/>
    <property type="match status" value="1"/>
</dbReference>
<comment type="similarity">
    <text evidence="2 8">Belongs to the cytochrome P450 family.</text>
</comment>
<evidence type="ECO:0000256" key="2">
    <source>
        <dbReference type="ARBA" id="ARBA00010617"/>
    </source>
</evidence>
<evidence type="ECO:0000256" key="9">
    <source>
        <dbReference type="SAM" id="Phobius"/>
    </source>
</evidence>
<dbReference type="PRINTS" id="PR00463">
    <property type="entry name" value="EP450I"/>
</dbReference>
<evidence type="ECO:0000256" key="5">
    <source>
        <dbReference type="ARBA" id="ARBA00023004"/>
    </source>
</evidence>
<dbReference type="GO" id="GO:0020037">
    <property type="term" value="F:heme binding"/>
    <property type="evidence" value="ECO:0007669"/>
    <property type="project" value="InterPro"/>
</dbReference>
<dbReference type="PROSITE" id="PS00086">
    <property type="entry name" value="CYTOCHROME_P450"/>
    <property type="match status" value="1"/>
</dbReference>
<name>A0AAN8NA95_9PEZI</name>
<dbReference type="Pfam" id="PF00067">
    <property type="entry name" value="p450"/>
    <property type="match status" value="1"/>
</dbReference>
<evidence type="ECO:0000313" key="10">
    <source>
        <dbReference type="EMBL" id="KAK6506339.1"/>
    </source>
</evidence>
<sequence>MAIIPFHPLQIIAGLIASWIVFVISRWIYRLSPLHPLAKFPTPSRWACISEWYHFYWNAIRDGQLVIKCEEWHKELGPIIRIGPNELHINDPSFYTTIYCNNYKFPVNTPNYDWQGPVDMNMGNPSVTAHRARRGLVSPFLSKASIQKLDKNIMKHVNNFVEIISPTPKIFNKDKTIDDCERLKTEVVINPGDGVNVTRLLRRLTGDVISEYGYSESFELLSSDRNIWFIQPIADSLEVLNYLQFAWPVTYAMSAIPNFLLKTVVPREFRGFAELEWTLGEQIDGFLQDPHKAKAKTTHKTIFETLVEGDSAIKLSKRALVGDSMVLIGAGTETTATTVAEAMYRACIYPELQTRLHEELVKVFPSKTDEITLAKAEKIQYIIAFLKETLRIASPIPGRIARQTPVEGVMCQGKFLPGRTVVSMSAHLMHMNADIYPDPHKFDPERWMNSDPASLQEKYFVPFSKGSRGCIGMNLAWAEMITAMAATFRRYRLSLHPDNQRTEEWRDRIARFVIGDFLATAEEYDS</sequence>